<evidence type="ECO:0000313" key="3">
    <source>
        <dbReference type="EMBL" id="GBP58877.1"/>
    </source>
</evidence>
<protein>
    <submittedName>
        <fullName evidence="3">Protein asteroid homolog 1</fullName>
    </submittedName>
</protein>
<comment type="caution">
    <text evidence="3">The sequence shown here is derived from an EMBL/GenBank/DDBJ whole genome shotgun (WGS) entry which is preliminary data.</text>
</comment>
<dbReference type="InterPro" id="IPR029060">
    <property type="entry name" value="PIN-like_dom_sf"/>
</dbReference>
<dbReference type="InterPro" id="IPR006085">
    <property type="entry name" value="XPG_DNA_repair_N"/>
</dbReference>
<dbReference type="EMBL" id="BGZK01000747">
    <property type="protein sequence ID" value="GBP58877.1"/>
    <property type="molecule type" value="Genomic_DNA"/>
</dbReference>
<evidence type="ECO:0000256" key="1">
    <source>
        <dbReference type="ARBA" id="ARBA00007398"/>
    </source>
</evidence>
<keyword evidence="4" id="KW-1185">Reference proteome</keyword>
<reference evidence="3 4" key="1">
    <citation type="journal article" date="2019" name="Commun. Biol.">
        <title>The bagworm genome reveals a unique fibroin gene that provides high tensile strength.</title>
        <authorList>
            <person name="Kono N."/>
            <person name="Nakamura H."/>
            <person name="Ohtoshi R."/>
            <person name="Tomita M."/>
            <person name="Numata K."/>
            <person name="Arakawa K."/>
        </authorList>
    </citation>
    <scope>NUCLEOTIDE SEQUENCE [LARGE SCALE GENOMIC DNA]</scope>
</reference>
<evidence type="ECO:0000313" key="4">
    <source>
        <dbReference type="Proteomes" id="UP000299102"/>
    </source>
</evidence>
<proteinExistence type="inferred from homology"/>
<dbReference type="PANTHER" id="PTHR15665:SF1">
    <property type="entry name" value="PROTEIN ASTEROID HOMOLOG 1"/>
    <property type="match status" value="1"/>
</dbReference>
<dbReference type="Gene3D" id="3.40.50.1010">
    <property type="entry name" value="5'-nuclease"/>
    <property type="match status" value="1"/>
</dbReference>
<organism evidence="3 4">
    <name type="scientific">Eumeta variegata</name>
    <name type="common">Bagworm moth</name>
    <name type="synonym">Eumeta japonica</name>
    <dbReference type="NCBI Taxonomy" id="151549"/>
    <lineage>
        <taxon>Eukaryota</taxon>
        <taxon>Metazoa</taxon>
        <taxon>Ecdysozoa</taxon>
        <taxon>Arthropoda</taxon>
        <taxon>Hexapoda</taxon>
        <taxon>Insecta</taxon>
        <taxon>Pterygota</taxon>
        <taxon>Neoptera</taxon>
        <taxon>Endopterygota</taxon>
        <taxon>Lepidoptera</taxon>
        <taxon>Glossata</taxon>
        <taxon>Ditrysia</taxon>
        <taxon>Tineoidea</taxon>
        <taxon>Psychidae</taxon>
        <taxon>Oiketicinae</taxon>
        <taxon>Eumeta</taxon>
    </lineage>
</organism>
<evidence type="ECO:0000259" key="2">
    <source>
        <dbReference type="Pfam" id="PF00752"/>
    </source>
</evidence>
<feature type="domain" description="XPG N-terminal" evidence="2">
    <location>
        <begin position="11"/>
        <end position="104"/>
    </location>
</feature>
<dbReference type="Pfam" id="PF00752">
    <property type="entry name" value="XPG_N"/>
    <property type="match status" value="1"/>
</dbReference>
<dbReference type="PANTHER" id="PTHR15665">
    <property type="entry name" value="ASTEROID PROTEIN"/>
    <property type="match status" value="1"/>
</dbReference>
<name>A0A4C1X9H0_EUMVA</name>
<dbReference type="OrthoDB" id="25987at2759"/>
<dbReference type="Proteomes" id="UP000299102">
    <property type="component" value="Unassembled WGS sequence"/>
</dbReference>
<dbReference type="SUPFAM" id="SSF88723">
    <property type="entry name" value="PIN domain-like"/>
    <property type="match status" value="1"/>
</dbReference>
<sequence>MIEVTIKEVEMRIKGLAPYIINSNDVLEEYTLEKCDVVIDAQNFFYSMYKDSGYERFTGGEYDKYADYIKEKLKCFQKNTVTPYFIFKGGHSTNLERRIAKYDEQVRNAMIVINEVRDPLLSRDVAYQVLDELGLKYAISEFESKKNIVDLAIALKCPIISFDIEYCFYPTDYIPYTTISFGGNKLKCQIYRLEKFLNHHRIPRDALAVFGAMLDQNIFPEGYFNMRLQQLKRVPTFKNIKVVLSLLKGDTRKFRQSILNNITEENKQKFKEAESSLLSCLNYKGNRTFLVDYVLHGKLEFGRCDVMWFEKGVCSGRIAIPYVNLVKHRTLLGSSAIENIDMEDSSALSLDIVRYAYDLLSNYDGSTFTFICRDGTNTKRIEVTNELPIKKSDMVTANLFKNGWTDFTPLFDLFLQSMKVDPAALEQLPANARIFMVSLIYFNRKGKEDEAFLYSLMLCYVLLSTSSSLRSRHNIEEDSITETTASGTAATEADYLMAAKLTKKYFTAVGNRSDEKKMHHKLKDFEKRLAPSDRELIHKLDRKTLHLIVQFEFCLANMNYLNNLCATKYPPAVYHYIINGTFVYNLAQQLRNEEFPLLFIKKLLSEAPTILTLFLKLVDFCKGKAILN</sequence>
<dbReference type="InterPro" id="IPR026832">
    <property type="entry name" value="Asteroid"/>
</dbReference>
<dbReference type="STRING" id="151549.A0A4C1X9H0"/>
<comment type="similarity">
    <text evidence="1">Belongs to the asteroid family.</text>
</comment>
<dbReference type="AlphaFoldDB" id="A0A4C1X9H0"/>
<accession>A0A4C1X9H0</accession>
<dbReference type="GO" id="GO:0004518">
    <property type="term" value="F:nuclease activity"/>
    <property type="evidence" value="ECO:0007669"/>
    <property type="project" value="InterPro"/>
</dbReference>
<gene>
    <name evidence="3" type="primary">ASTE1</name>
    <name evidence="3" type="ORF">EVAR_54671_1</name>
</gene>